<dbReference type="RefSeq" id="WP_044660721.1">
    <property type="nucleotide sequence ID" value="NZ_BMDU01000004.1"/>
</dbReference>
<sequence>MIHHVSLGTNDADRAIRFYDPVLAVIGMSRRSLKGGSVGYGSAAHEYLFALEKPVDGKPATVGNGVHIALAAARRTVYRVALANGGTDGGAPALRPEYDGNYYGAFVHDLDGNKIEVVTYSAS</sequence>
<proteinExistence type="predicted"/>
<feature type="domain" description="VOC" evidence="1">
    <location>
        <begin position="1"/>
        <end position="120"/>
    </location>
</feature>
<dbReference type="PANTHER" id="PTHR35006">
    <property type="entry name" value="GLYOXALASE FAMILY PROTEIN (AFU_ORTHOLOGUE AFUA_5G14830)"/>
    <property type="match status" value="1"/>
</dbReference>
<dbReference type="SUPFAM" id="SSF54593">
    <property type="entry name" value="Glyoxalase/Bleomycin resistance protein/Dihydroxybiphenyl dioxygenase"/>
    <property type="match status" value="1"/>
</dbReference>
<dbReference type="CDD" id="cd07262">
    <property type="entry name" value="VOC_like"/>
    <property type="match status" value="1"/>
</dbReference>
<reference evidence="3" key="1">
    <citation type="journal article" date="2019" name="Int. J. Syst. Evol. Microbiol.">
        <title>The Global Catalogue of Microorganisms (GCM) 10K type strain sequencing project: providing services to taxonomists for standard genome sequencing and annotation.</title>
        <authorList>
            <consortium name="The Broad Institute Genomics Platform"/>
            <consortium name="The Broad Institute Genome Sequencing Center for Infectious Disease"/>
            <person name="Wu L."/>
            <person name="Ma J."/>
        </authorList>
    </citation>
    <scope>NUCLEOTIDE SEQUENCE [LARGE SCALE GENOMIC DNA]</scope>
    <source>
        <strain evidence="3">CCM 7327</strain>
    </source>
</reference>
<dbReference type="PANTHER" id="PTHR35006:SF4">
    <property type="entry name" value="BLR7706 PROTEIN"/>
    <property type="match status" value="1"/>
</dbReference>
<evidence type="ECO:0000259" key="1">
    <source>
        <dbReference type="PROSITE" id="PS51819"/>
    </source>
</evidence>
<evidence type="ECO:0000313" key="3">
    <source>
        <dbReference type="Proteomes" id="UP000628109"/>
    </source>
</evidence>
<accession>A0ABQ1EY96</accession>
<dbReference type="InterPro" id="IPR004360">
    <property type="entry name" value="Glyas_Fos-R_dOase_dom"/>
</dbReference>
<evidence type="ECO:0000313" key="2">
    <source>
        <dbReference type="EMBL" id="GFZ91357.1"/>
    </source>
</evidence>
<protein>
    <submittedName>
        <fullName evidence="2">Lactoylglutathione lyase</fullName>
    </submittedName>
</protein>
<dbReference type="EMBL" id="BMDU01000004">
    <property type="protein sequence ID" value="GFZ91357.1"/>
    <property type="molecule type" value="Genomic_DNA"/>
</dbReference>
<gene>
    <name evidence="2" type="ORF">GCM10019071_21840</name>
</gene>
<dbReference type="Pfam" id="PF00903">
    <property type="entry name" value="Glyoxalase"/>
    <property type="match status" value="1"/>
</dbReference>
<dbReference type="GO" id="GO:0016829">
    <property type="term" value="F:lyase activity"/>
    <property type="evidence" value="ECO:0007669"/>
    <property type="project" value="UniProtKB-KW"/>
</dbReference>
<dbReference type="InterPro" id="IPR037523">
    <property type="entry name" value="VOC_core"/>
</dbReference>
<dbReference type="PROSITE" id="PS51819">
    <property type="entry name" value="VOC"/>
    <property type="match status" value="1"/>
</dbReference>
<keyword evidence="2" id="KW-0456">Lyase</keyword>
<organism evidence="2 3">
    <name type="scientific">Sphingobium fuliginis (strain ATCC 27551)</name>
    <dbReference type="NCBI Taxonomy" id="336203"/>
    <lineage>
        <taxon>Bacteria</taxon>
        <taxon>Pseudomonadati</taxon>
        <taxon>Pseudomonadota</taxon>
        <taxon>Alphaproteobacteria</taxon>
        <taxon>Sphingomonadales</taxon>
        <taxon>Sphingomonadaceae</taxon>
        <taxon>Sphingobium</taxon>
    </lineage>
</organism>
<dbReference type="Gene3D" id="3.10.180.10">
    <property type="entry name" value="2,3-Dihydroxybiphenyl 1,2-Dioxygenase, domain 1"/>
    <property type="match status" value="1"/>
</dbReference>
<dbReference type="Proteomes" id="UP000628109">
    <property type="component" value="Unassembled WGS sequence"/>
</dbReference>
<keyword evidence="3" id="KW-1185">Reference proteome</keyword>
<dbReference type="InterPro" id="IPR029068">
    <property type="entry name" value="Glyas_Bleomycin-R_OHBP_Dase"/>
</dbReference>
<name>A0ABQ1EY96_SPHSA</name>
<comment type="caution">
    <text evidence="2">The sequence shown here is derived from an EMBL/GenBank/DDBJ whole genome shotgun (WGS) entry which is preliminary data.</text>
</comment>